<evidence type="ECO:0000313" key="6">
    <source>
        <dbReference type="EMBL" id="KKN19328.1"/>
    </source>
</evidence>
<dbReference type="InterPro" id="IPR002081">
    <property type="entry name" value="Cryptochrome/DNA_photolyase_1"/>
</dbReference>
<dbReference type="PRINTS" id="PR00147">
    <property type="entry name" value="DNAPHOTLYASE"/>
</dbReference>
<accession>A0A0F9RPV8</accession>
<dbReference type="PROSITE" id="PS51645">
    <property type="entry name" value="PHR_CRY_ALPHA_BETA"/>
    <property type="match status" value="1"/>
</dbReference>
<dbReference type="InterPro" id="IPR036155">
    <property type="entry name" value="Crypto/Photolyase_N_sf"/>
</dbReference>
<evidence type="ECO:0000256" key="3">
    <source>
        <dbReference type="ARBA" id="ARBA00022827"/>
    </source>
</evidence>
<comment type="caution">
    <text evidence="6">The sequence shown here is derived from an EMBL/GenBank/DDBJ whole genome shotgun (WGS) entry which is preliminary data.</text>
</comment>
<dbReference type="Gene3D" id="1.10.579.10">
    <property type="entry name" value="DNA Cyclobutane Dipyrimidine Photolyase, subunit A, domain 3"/>
    <property type="match status" value="1"/>
</dbReference>
<proteinExistence type="predicted"/>
<comment type="cofactor">
    <cofactor evidence="1">
        <name>FAD</name>
        <dbReference type="ChEBI" id="CHEBI:57692"/>
    </cofactor>
</comment>
<dbReference type="Gene3D" id="3.40.50.620">
    <property type="entry name" value="HUPs"/>
    <property type="match status" value="1"/>
</dbReference>
<dbReference type="InterPro" id="IPR018394">
    <property type="entry name" value="DNA_photolyase_1_CS_C"/>
</dbReference>
<dbReference type="GO" id="GO:0006950">
    <property type="term" value="P:response to stress"/>
    <property type="evidence" value="ECO:0007669"/>
    <property type="project" value="UniProtKB-ARBA"/>
</dbReference>
<keyword evidence="2" id="KW-0285">Flavoprotein</keyword>
<dbReference type="GO" id="GO:0003677">
    <property type="term" value="F:DNA binding"/>
    <property type="evidence" value="ECO:0007669"/>
    <property type="project" value="TreeGrafter"/>
</dbReference>
<evidence type="ECO:0000256" key="4">
    <source>
        <dbReference type="ARBA" id="ARBA00022991"/>
    </source>
</evidence>
<evidence type="ECO:0000256" key="2">
    <source>
        <dbReference type="ARBA" id="ARBA00022630"/>
    </source>
</evidence>
<gene>
    <name evidence="6" type="ORF">LCGC14_0946890</name>
</gene>
<dbReference type="Pfam" id="PF00875">
    <property type="entry name" value="DNA_photolyase"/>
    <property type="match status" value="1"/>
</dbReference>
<evidence type="ECO:0000259" key="5">
    <source>
        <dbReference type="PROSITE" id="PS51645"/>
    </source>
</evidence>
<dbReference type="Gene3D" id="1.25.40.80">
    <property type="match status" value="1"/>
</dbReference>
<dbReference type="AlphaFoldDB" id="A0A0F9RPV8"/>
<feature type="domain" description="Photolyase/cryptochrome alpha/beta" evidence="5">
    <location>
        <begin position="1"/>
        <end position="129"/>
    </location>
</feature>
<dbReference type="GO" id="GO:0009416">
    <property type="term" value="P:response to light stimulus"/>
    <property type="evidence" value="ECO:0007669"/>
    <property type="project" value="TreeGrafter"/>
</dbReference>
<sequence length="502" mass="57941">MQIVWFKRDLRVSDHAALMLAAQQGQVLLLYILEPELWQQPDLSNRHYLFLKDCLYELNSALTTLGVPLTLRVGDAVSVLESLRKELDVKGLWSHQETWNGWTFERDKRVKNWALQADIPWHEPTQNGVIRRLSDRDGWAKRWYQIMSKPCYATPSALVGRHLENDTLPTAESLGLAEDGCEQRQLGGMHHAQQLLDSFLHQRGMIYTKEMSSPVTAFDSCSRLSPHLAFGTVSIREVFQAVEFRTADIKHEAYGTKSLWRSAMRSFSGRLRWHCHFMQKLEDEPRIEFENMHSAYNDVRDPDSNQSYFEAWKTGHTGFPMIDACMRALIATGWINFRMRAMLMSFASYQLWLDWRAPALHLARLFTDYEPGIHYSQVQMQSGTTGINSIRIYNPIKQGIDQDPNGDFIRQWIPELANMPTQYIHQPWTRPSLMNGYPGPIVDEAMARKAAASQLYPLRKATYHRQEAEKIVKKHASRKQSAAKRKAKAETKTALTQGELLF</sequence>
<dbReference type="InterPro" id="IPR036134">
    <property type="entry name" value="Crypto/Photolyase_FAD-like_sf"/>
</dbReference>
<dbReference type="InterPro" id="IPR006050">
    <property type="entry name" value="DNA_photolyase_N"/>
</dbReference>
<dbReference type="PANTHER" id="PTHR11455:SF9">
    <property type="entry name" value="CRYPTOCHROME CIRCADIAN CLOCK 5 ISOFORM X1"/>
    <property type="match status" value="1"/>
</dbReference>
<dbReference type="InterPro" id="IPR014729">
    <property type="entry name" value="Rossmann-like_a/b/a_fold"/>
</dbReference>
<evidence type="ECO:0000256" key="1">
    <source>
        <dbReference type="ARBA" id="ARBA00001974"/>
    </source>
</evidence>
<keyword evidence="4" id="KW-0157">Chromophore</keyword>
<dbReference type="EMBL" id="LAZR01003346">
    <property type="protein sequence ID" value="KKN19328.1"/>
    <property type="molecule type" value="Genomic_DNA"/>
</dbReference>
<dbReference type="SUPFAM" id="SSF52425">
    <property type="entry name" value="Cryptochrome/photolyase, N-terminal domain"/>
    <property type="match status" value="1"/>
</dbReference>
<dbReference type="Pfam" id="PF03441">
    <property type="entry name" value="FAD_binding_7"/>
    <property type="match status" value="1"/>
</dbReference>
<keyword evidence="3" id="KW-0274">FAD</keyword>
<dbReference type="SUPFAM" id="SSF48173">
    <property type="entry name" value="Cryptochrome/photolyase FAD-binding domain"/>
    <property type="match status" value="1"/>
</dbReference>
<dbReference type="PANTHER" id="PTHR11455">
    <property type="entry name" value="CRYPTOCHROME"/>
    <property type="match status" value="1"/>
</dbReference>
<reference evidence="6" key="1">
    <citation type="journal article" date="2015" name="Nature">
        <title>Complex archaea that bridge the gap between prokaryotes and eukaryotes.</title>
        <authorList>
            <person name="Spang A."/>
            <person name="Saw J.H."/>
            <person name="Jorgensen S.L."/>
            <person name="Zaremba-Niedzwiedzka K."/>
            <person name="Martijn J."/>
            <person name="Lind A.E."/>
            <person name="van Eijk R."/>
            <person name="Schleper C."/>
            <person name="Guy L."/>
            <person name="Ettema T.J."/>
        </authorList>
    </citation>
    <scope>NUCLEOTIDE SEQUENCE</scope>
</reference>
<dbReference type="InterPro" id="IPR005101">
    <property type="entry name" value="Cryptochr/Photolyase_FAD-bd"/>
</dbReference>
<name>A0A0F9RPV8_9ZZZZ</name>
<dbReference type="GO" id="GO:0071949">
    <property type="term" value="F:FAD binding"/>
    <property type="evidence" value="ECO:0007669"/>
    <property type="project" value="TreeGrafter"/>
</dbReference>
<organism evidence="6">
    <name type="scientific">marine sediment metagenome</name>
    <dbReference type="NCBI Taxonomy" id="412755"/>
    <lineage>
        <taxon>unclassified sequences</taxon>
        <taxon>metagenomes</taxon>
        <taxon>ecological metagenomes</taxon>
    </lineage>
</organism>
<dbReference type="GO" id="GO:0006139">
    <property type="term" value="P:nucleobase-containing compound metabolic process"/>
    <property type="evidence" value="ECO:0007669"/>
    <property type="project" value="UniProtKB-ARBA"/>
</dbReference>
<protein>
    <recommendedName>
        <fullName evidence="5">Photolyase/cryptochrome alpha/beta domain-containing protein</fullName>
    </recommendedName>
</protein>
<dbReference type="PROSITE" id="PS00394">
    <property type="entry name" value="DNA_PHOTOLYASES_1_1"/>
    <property type="match status" value="1"/>
</dbReference>
<dbReference type="GO" id="GO:0003904">
    <property type="term" value="F:deoxyribodipyrimidine photo-lyase activity"/>
    <property type="evidence" value="ECO:0007669"/>
    <property type="project" value="TreeGrafter"/>
</dbReference>